<dbReference type="Pfam" id="PF00078">
    <property type="entry name" value="RVT_1"/>
    <property type="match status" value="1"/>
</dbReference>
<dbReference type="CDD" id="cd01647">
    <property type="entry name" value="RT_LTR"/>
    <property type="match status" value="1"/>
</dbReference>
<dbReference type="PANTHER" id="PTHR33064">
    <property type="entry name" value="POL PROTEIN"/>
    <property type="match status" value="1"/>
</dbReference>
<proteinExistence type="predicted"/>
<reference evidence="3 4" key="1">
    <citation type="journal article" date="2019" name="Sci. Rep.">
        <title>Orb-weaving spider Araneus ventricosus genome elucidates the spidroin gene catalogue.</title>
        <authorList>
            <person name="Kono N."/>
            <person name="Nakamura H."/>
            <person name="Ohtoshi R."/>
            <person name="Moran D.A.P."/>
            <person name="Shinohara A."/>
            <person name="Yoshida Y."/>
            <person name="Fujiwara M."/>
            <person name="Mori M."/>
            <person name="Tomita M."/>
            <person name="Arakawa K."/>
        </authorList>
    </citation>
    <scope>NUCLEOTIDE SEQUENCE [LARGE SCALE GENOMIC DNA]</scope>
</reference>
<evidence type="ECO:0000259" key="1">
    <source>
        <dbReference type="Pfam" id="PF00078"/>
    </source>
</evidence>
<gene>
    <name evidence="3" type="primary">pol_1604</name>
    <name evidence="3" type="ORF">AVEN_117_1</name>
</gene>
<dbReference type="InterPro" id="IPR041577">
    <property type="entry name" value="RT_RNaseH_2"/>
</dbReference>
<feature type="domain" description="Reverse transcriptase" evidence="1">
    <location>
        <begin position="6"/>
        <end position="124"/>
    </location>
</feature>
<comment type="caution">
    <text evidence="3">The sequence shown here is derived from an EMBL/GenBank/DDBJ whole genome shotgun (WGS) entry which is preliminary data.</text>
</comment>
<dbReference type="InterPro" id="IPR043502">
    <property type="entry name" value="DNA/RNA_pol_sf"/>
</dbReference>
<feature type="domain" description="Reverse transcriptase/retrotransposon-derived protein RNase H-like" evidence="2">
    <location>
        <begin position="200"/>
        <end position="295"/>
    </location>
</feature>
<dbReference type="InterPro" id="IPR051320">
    <property type="entry name" value="Viral_Replic_Matur_Polypro"/>
</dbReference>
<dbReference type="Pfam" id="PF17919">
    <property type="entry name" value="RT_RNaseH_2"/>
    <property type="match status" value="1"/>
</dbReference>
<organism evidence="3 4">
    <name type="scientific">Araneus ventricosus</name>
    <name type="common">Orbweaver spider</name>
    <name type="synonym">Epeira ventricosa</name>
    <dbReference type="NCBI Taxonomy" id="182803"/>
    <lineage>
        <taxon>Eukaryota</taxon>
        <taxon>Metazoa</taxon>
        <taxon>Ecdysozoa</taxon>
        <taxon>Arthropoda</taxon>
        <taxon>Chelicerata</taxon>
        <taxon>Arachnida</taxon>
        <taxon>Araneae</taxon>
        <taxon>Araneomorphae</taxon>
        <taxon>Entelegynae</taxon>
        <taxon>Araneoidea</taxon>
        <taxon>Araneidae</taxon>
        <taxon>Araneus</taxon>
    </lineage>
</organism>
<name>A0A4Y2D3Q0_ARAVE</name>
<dbReference type="InterPro" id="IPR043128">
    <property type="entry name" value="Rev_trsase/Diguanyl_cyclase"/>
</dbReference>
<dbReference type="EMBL" id="BGPR01000290">
    <property type="protein sequence ID" value="GBM10727.1"/>
    <property type="molecule type" value="Genomic_DNA"/>
</dbReference>
<dbReference type="Gene3D" id="3.30.70.270">
    <property type="match status" value="2"/>
</dbReference>
<evidence type="ECO:0000313" key="4">
    <source>
        <dbReference type="Proteomes" id="UP000499080"/>
    </source>
</evidence>
<dbReference type="SUPFAM" id="SSF56672">
    <property type="entry name" value="DNA/RNA polymerases"/>
    <property type="match status" value="1"/>
</dbReference>
<dbReference type="PANTHER" id="PTHR33064:SF37">
    <property type="entry name" value="RIBONUCLEASE H"/>
    <property type="match status" value="1"/>
</dbReference>
<dbReference type="InterPro" id="IPR000477">
    <property type="entry name" value="RT_dom"/>
</dbReference>
<keyword evidence="4" id="KW-1185">Reference proteome</keyword>
<dbReference type="Gene3D" id="3.10.10.10">
    <property type="entry name" value="HIV Type 1 Reverse Transcriptase, subunit A, domain 1"/>
    <property type="match status" value="1"/>
</dbReference>
<dbReference type="AlphaFoldDB" id="A0A4Y2D3Q0"/>
<sequence>MDDVIKRTAGKSNNSKMDVKSAFHTIRIRQNDIYKIVFVTPDGHFEFLRMPFGVNNGPSAMTRAIKSPYDHLAPHNVNTCTDDISTSHNDFNYHQKVLYKILEATRNACFKLNSEKSQFAAYEIFLFGRILSQDGERPDPERTASVELYSTLKSIHEIRSFLGSTNQFRKHIRNYTVIAKSLISILKGLEKRTSNNPIADQQHTFETLKSAITIVPVLAYFKQSLPTFVEINASYSRLDACLSQDQDDKRRVIKYVSCTLKVADTRYPSNELQCSSVHRALTEKFRLDLLGHKFQLITDNYTTAYFVSKSAVNYYLLAICELPIASFIDVTPREGQLDLLILASSEATNNVYETHLDNKWKFDLHRLPLSFKPGDLVLYDWPKDGRILRDQVYEGTKKVLGGRSRAALPCILQTKYAELQAQRKSRRREWK</sequence>
<accession>A0A4Y2D3Q0</accession>
<dbReference type="GO" id="GO:0071897">
    <property type="term" value="P:DNA biosynthetic process"/>
    <property type="evidence" value="ECO:0007669"/>
    <property type="project" value="UniProtKB-ARBA"/>
</dbReference>
<dbReference type="Proteomes" id="UP000499080">
    <property type="component" value="Unassembled WGS sequence"/>
</dbReference>
<evidence type="ECO:0000313" key="3">
    <source>
        <dbReference type="EMBL" id="GBM10727.1"/>
    </source>
</evidence>
<evidence type="ECO:0000259" key="2">
    <source>
        <dbReference type="Pfam" id="PF17919"/>
    </source>
</evidence>
<protein>
    <submittedName>
        <fullName evidence="3">Retrovirus-related Pol polyprotein from transposon opus</fullName>
    </submittedName>
</protein>
<dbReference type="OrthoDB" id="7305312at2759"/>